<evidence type="ECO:0000256" key="7">
    <source>
        <dbReference type="ARBA" id="ARBA00023136"/>
    </source>
</evidence>
<feature type="transmembrane region" description="Helical" evidence="8">
    <location>
        <begin position="95"/>
        <end position="115"/>
    </location>
</feature>
<feature type="transmembrane region" description="Helical" evidence="8">
    <location>
        <begin position="54"/>
        <end position="74"/>
    </location>
</feature>
<reference evidence="10 11" key="2">
    <citation type="submission" date="2024-10" db="EMBL/GenBank/DDBJ databases">
        <authorList>
            <person name="Ryan C."/>
        </authorList>
    </citation>
    <scope>NUCLEOTIDE SEQUENCE [LARGE SCALE GENOMIC DNA]</scope>
</reference>
<dbReference type="GO" id="GO:0005886">
    <property type="term" value="C:plasma membrane"/>
    <property type="evidence" value="ECO:0007669"/>
    <property type="project" value="UniProtKB-SubCell"/>
</dbReference>
<evidence type="ECO:0000256" key="4">
    <source>
        <dbReference type="ARBA" id="ARBA00022475"/>
    </source>
</evidence>
<dbReference type="PANTHER" id="PTHR33573">
    <property type="entry name" value="CASP-LIKE PROTEIN 4A4"/>
    <property type="match status" value="1"/>
</dbReference>
<protein>
    <recommendedName>
        <fullName evidence="8">CASP-like protein</fullName>
    </recommendedName>
</protein>
<sequence>MAFSERALAAASLLLRVLTLFLLIASLVIIVTNKKYEPFTDVVDPPNLTFRDFYAYRYVCSVGCYYWMCIYFVGASICRSTCCPREENWARSWHIALLIFTDVVLAVLISTGAEAGLGLTVEFQRYPQDADFKSFLNFVDISCGLMLGATICMVIMLMASVHSLT</sequence>
<comment type="subunit">
    <text evidence="3 8">Homodimer and heterodimers.</text>
</comment>
<dbReference type="AlphaFoldDB" id="A0ABC9CF30"/>
<reference evidence="11" key="1">
    <citation type="submission" date="2024-06" db="EMBL/GenBank/DDBJ databases">
        <authorList>
            <person name="Ryan C."/>
        </authorList>
    </citation>
    <scope>NUCLEOTIDE SEQUENCE [LARGE SCALE GENOMIC DNA]</scope>
</reference>
<name>A0ABC9CF30_9POAL</name>
<feature type="transmembrane region" description="Helical" evidence="8">
    <location>
        <begin position="135"/>
        <end position="159"/>
    </location>
</feature>
<keyword evidence="5 8" id="KW-0812">Transmembrane</keyword>
<evidence type="ECO:0000313" key="11">
    <source>
        <dbReference type="Proteomes" id="UP001497457"/>
    </source>
</evidence>
<evidence type="ECO:0000256" key="8">
    <source>
        <dbReference type="RuleBase" id="RU361233"/>
    </source>
</evidence>
<evidence type="ECO:0000256" key="6">
    <source>
        <dbReference type="ARBA" id="ARBA00022989"/>
    </source>
</evidence>
<evidence type="ECO:0000313" key="10">
    <source>
        <dbReference type="EMBL" id="CAL5017484.1"/>
    </source>
</evidence>
<keyword evidence="7 8" id="KW-0472">Membrane</keyword>
<keyword evidence="4 8" id="KW-1003">Cell membrane</keyword>
<evidence type="ECO:0000259" key="9">
    <source>
        <dbReference type="Pfam" id="PF04535"/>
    </source>
</evidence>
<comment type="similarity">
    <text evidence="2 8">Belongs to the Casparian strip membrane proteins (CASP) family.</text>
</comment>
<evidence type="ECO:0000256" key="5">
    <source>
        <dbReference type="ARBA" id="ARBA00022692"/>
    </source>
</evidence>
<evidence type="ECO:0000256" key="2">
    <source>
        <dbReference type="ARBA" id="ARBA00007651"/>
    </source>
</evidence>
<evidence type="ECO:0000256" key="1">
    <source>
        <dbReference type="ARBA" id="ARBA00004651"/>
    </source>
</evidence>
<organism evidence="10 11">
    <name type="scientific">Urochloa decumbens</name>
    <dbReference type="NCBI Taxonomy" id="240449"/>
    <lineage>
        <taxon>Eukaryota</taxon>
        <taxon>Viridiplantae</taxon>
        <taxon>Streptophyta</taxon>
        <taxon>Embryophyta</taxon>
        <taxon>Tracheophyta</taxon>
        <taxon>Spermatophyta</taxon>
        <taxon>Magnoliopsida</taxon>
        <taxon>Liliopsida</taxon>
        <taxon>Poales</taxon>
        <taxon>Poaceae</taxon>
        <taxon>PACMAD clade</taxon>
        <taxon>Panicoideae</taxon>
        <taxon>Panicodae</taxon>
        <taxon>Paniceae</taxon>
        <taxon>Melinidinae</taxon>
        <taxon>Urochloa</taxon>
    </lineage>
</organism>
<proteinExistence type="inferred from homology"/>
<keyword evidence="6 8" id="KW-1133">Transmembrane helix</keyword>
<feature type="domain" description="Casparian strip membrane protein" evidence="9">
    <location>
        <begin position="6"/>
        <end position="152"/>
    </location>
</feature>
<gene>
    <name evidence="10" type="ORF">URODEC1_LOCUS73824</name>
</gene>
<accession>A0ABC9CF30</accession>
<comment type="caution">
    <text evidence="8">Lacks conserved residue(s) required for the propagation of feature annotation.</text>
</comment>
<dbReference type="EMBL" id="OZ075139">
    <property type="protein sequence ID" value="CAL5017484.1"/>
    <property type="molecule type" value="Genomic_DNA"/>
</dbReference>
<keyword evidence="11" id="KW-1185">Reference proteome</keyword>
<dbReference type="Pfam" id="PF04535">
    <property type="entry name" value="CASP_dom"/>
    <property type="match status" value="1"/>
</dbReference>
<evidence type="ECO:0000256" key="3">
    <source>
        <dbReference type="ARBA" id="ARBA00011489"/>
    </source>
</evidence>
<dbReference type="PANTHER" id="PTHR33573:SF63">
    <property type="entry name" value="CASP-LIKE PROTEIN"/>
    <property type="match status" value="1"/>
</dbReference>
<comment type="subcellular location">
    <subcellularLocation>
        <location evidence="1 8">Cell membrane</location>
        <topology evidence="1 8">Multi-pass membrane protein</topology>
    </subcellularLocation>
</comment>
<dbReference type="Proteomes" id="UP001497457">
    <property type="component" value="Chromosome 29rd"/>
</dbReference>
<dbReference type="InterPro" id="IPR006702">
    <property type="entry name" value="CASP_dom"/>
</dbReference>